<feature type="transmembrane region" description="Helical" evidence="7">
    <location>
        <begin position="323"/>
        <end position="350"/>
    </location>
</feature>
<dbReference type="SMART" id="SM00849">
    <property type="entry name" value="Lactamase_B"/>
    <property type="match status" value="1"/>
</dbReference>
<evidence type="ECO:0000259" key="8">
    <source>
        <dbReference type="PROSITE" id="PS50850"/>
    </source>
</evidence>
<feature type="compositionally biased region" description="Basic residues" evidence="6">
    <location>
        <begin position="404"/>
        <end position="422"/>
    </location>
</feature>
<evidence type="ECO:0000256" key="4">
    <source>
        <dbReference type="ARBA" id="ARBA00022989"/>
    </source>
</evidence>
<organism evidence="9 10">
    <name type="scientific">Actinokineospora fastidiosa</name>
    <dbReference type="NCBI Taxonomy" id="1816"/>
    <lineage>
        <taxon>Bacteria</taxon>
        <taxon>Bacillati</taxon>
        <taxon>Actinomycetota</taxon>
        <taxon>Actinomycetes</taxon>
        <taxon>Pseudonocardiales</taxon>
        <taxon>Pseudonocardiaceae</taxon>
        <taxon>Actinokineospora</taxon>
    </lineage>
</organism>
<keyword evidence="5 7" id="KW-0472">Membrane</keyword>
<dbReference type="CDD" id="cd17321">
    <property type="entry name" value="MFS_MMR_MDR_like"/>
    <property type="match status" value="1"/>
</dbReference>
<evidence type="ECO:0000256" key="5">
    <source>
        <dbReference type="ARBA" id="ARBA00023136"/>
    </source>
</evidence>
<feature type="transmembrane region" description="Helical" evidence="7">
    <location>
        <begin position="79"/>
        <end position="98"/>
    </location>
</feature>
<dbReference type="PROSITE" id="PS50850">
    <property type="entry name" value="MFS"/>
    <property type="match status" value="1"/>
</dbReference>
<proteinExistence type="predicted"/>
<evidence type="ECO:0000313" key="10">
    <source>
        <dbReference type="Proteomes" id="UP000660680"/>
    </source>
</evidence>
<evidence type="ECO:0000256" key="6">
    <source>
        <dbReference type="SAM" id="MobiDB-lite"/>
    </source>
</evidence>
<feature type="transmembrane region" description="Helical" evidence="7">
    <location>
        <begin position="137"/>
        <end position="160"/>
    </location>
</feature>
<dbReference type="Gene3D" id="1.20.1720.10">
    <property type="entry name" value="Multidrug resistance protein D"/>
    <property type="match status" value="1"/>
</dbReference>
<sequence length="787" mass="81038">MTTTPTRRSPAWALTALSLATLLPSLSISVATVGLPTIASAFGAGFTAVQWVVIAFLLATTALTVGIGRLGDLAGRRRLLTGGTALFTGATLLCGLAPDLPLLIAARALQGVGAAAMIALTIAFVGETVPPDRTGSAMGLLGTMSAVGTALGPSLGGVLIELAGWRAIFLAVAPLGLLALVLIRALPAAAPTPARGRFDSAGTALLAATLAAYALAVTVDPRLLAVAAAGLAGFVAVERRARDPLLAPALLRDRVLAAGLTTNTLVSAVMMTTLVVGPFHLTLALGLDPALVGLAMSAGPVVSAVTGVPAGRVTDRVGAPAMVLAGLAGIIAGAAVLAAMPASAGVAGYIGPLVVITALRDLPGGQQHRGHAGRPGTQARRAVRGAHPVPEPGAHDGRVGHGGGVRRRGGDRRPGRRPRSGRGRGDPVVLRRGGGPGGRRPGRRAPGAEDLLPGADNRRPGWQVGGVSTDFASSGDLGRKEETFVDLGGGVYALTAEGDPNVGAVEGEDFLVCIEARATPVAARRWLAALRERTDKPVRHLVLTHYHAVRVLGASAFDAAEVVTHTATRALIEERGEADWASELGRMPRLFEEPSSIPGLTRPTLTFTDRMVIPLGGDRGDLVLAYCGRGHTAGDIVAWLPSRGILFAGDLVESAAALYTGDAFHDEWATTTLDTVASFGATTLIGGRGPVATGAAAVGDAIAQSRHFLDELRRTVGEAHRAGGSVADAFRAAHAALAPRYGRWPIFEHCLPFDVQRYWDELSGVQWPLVWTPERDREVWAQLRGGS</sequence>
<dbReference type="PRINTS" id="PR01036">
    <property type="entry name" value="TCRTETB"/>
</dbReference>
<dbReference type="EMBL" id="BMRB01000001">
    <property type="protein sequence ID" value="GGS23619.1"/>
    <property type="molecule type" value="Genomic_DNA"/>
</dbReference>
<evidence type="ECO:0000313" key="9">
    <source>
        <dbReference type="EMBL" id="GGS23619.1"/>
    </source>
</evidence>
<dbReference type="GO" id="GO:0005886">
    <property type="term" value="C:plasma membrane"/>
    <property type="evidence" value="ECO:0007669"/>
    <property type="project" value="UniProtKB-SubCell"/>
</dbReference>
<feature type="transmembrane region" description="Helical" evidence="7">
    <location>
        <begin position="104"/>
        <end position="125"/>
    </location>
</feature>
<dbReference type="InterPro" id="IPR020846">
    <property type="entry name" value="MFS_dom"/>
</dbReference>
<comment type="caution">
    <text evidence="9">The sequence shown here is derived from an EMBL/GenBank/DDBJ whole genome shotgun (WGS) entry which is preliminary data.</text>
</comment>
<keyword evidence="2" id="KW-0813">Transport</keyword>
<evidence type="ECO:0000256" key="7">
    <source>
        <dbReference type="SAM" id="Phobius"/>
    </source>
</evidence>
<feature type="region of interest" description="Disordered" evidence="6">
    <location>
        <begin position="365"/>
        <end position="466"/>
    </location>
</feature>
<dbReference type="PANTHER" id="PTHR42718:SF9">
    <property type="entry name" value="MAJOR FACILITATOR SUPERFAMILY MULTIDRUG TRANSPORTER MFSC"/>
    <property type="match status" value="1"/>
</dbReference>
<evidence type="ECO:0000256" key="1">
    <source>
        <dbReference type="ARBA" id="ARBA00004651"/>
    </source>
</evidence>
<feature type="transmembrane region" description="Helical" evidence="7">
    <location>
        <begin position="222"/>
        <end position="237"/>
    </location>
</feature>
<evidence type="ECO:0000256" key="2">
    <source>
        <dbReference type="ARBA" id="ARBA00022448"/>
    </source>
</evidence>
<dbReference type="PANTHER" id="PTHR42718">
    <property type="entry name" value="MAJOR FACILITATOR SUPERFAMILY MULTIDRUG TRANSPORTER MFSC"/>
    <property type="match status" value="1"/>
</dbReference>
<name>A0A918LAH9_9PSEU</name>
<dbReference type="InterPro" id="IPR036259">
    <property type="entry name" value="MFS_trans_sf"/>
</dbReference>
<feature type="transmembrane region" description="Helical" evidence="7">
    <location>
        <begin position="257"/>
        <end position="279"/>
    </location>
</feature>
<dbReference type="AlphaFoldDB" id="A0A918LAH9"/>
<gene>
    <name evidence="9" type="ORF">GCM10010171_15910</name>
</gene>
<dbReference type="Gene3D" id="3.60.15.10">
    <property type="entry name" value="Ribonuclease Z/Hydroxyacylglutathione hydrolase-like"/>
    <property type="match status" value="1"/>
</dbReference>
<feature type="transmembrane region" description="Helical" evidence="7">
    <location>
        <begin position="166"/>
        <end position="186"/>
    </location>
</feature>
<dbReference type="Pfam" id="PF07690">
    <property type="entry name" value="MFS_1"/>
    <property type="match status" value="1"/>
</dbReference>
<protein>
    <recommendedName>
        <fullName evidence="8">Major facilitator superfamily (MFS) profile domain-containing protein</fullName>
    </recommendedName>
</protein>
<feature type="transmembrane region" description="Helical" evidence="7">
    <location>
        <begin position="291"/>
        <end position="311"/>
    </location>
</feature>
<dbReference type="Gene3D" id="1.20.1250.20">
    <property type="entry name" value="MFS general substrate transporter like domains"/>
    <property type="match status" value="1"/>
</dbReference>
<dbReference type="InterPro" id="IPR001279">
    <property type="entry name" value="Metallo-B-lactamas"/>
</dbReference>
<dbReference type="InterPro" id="IPR036866">
    <property type="entry name" value="RibonucZ/Hydroxyglut_hydro"/>
</dbReference>
<reference evidence="9" key="2">
    <citation type="submission" date="2020-09" db="EMBL/GenBank/DDBJ databases">
        <authorList>
            <person name="Sun Q."/>
            <person name="Ohkuma M."/>
        </authorList>
    </citation>
    <scope>NUCLEOTIDE SEQUENCE</scope>
    <source>
        <strain evidence="9">JCM 3276</strain>
    </source>
</reference>
<accession>A0A918LAH9</accession>
<dbReference type="GO" id="GO:0022857">
    <property type="term" value="F:transmembrane transporter activity"/>
    <property type="evidence" value="ECO:0007669"/>
    <property type="project" value="InterPro"/>
</dbReference>
<keyword evidence="4 7" id="KW-1133">Transmembrane helix</keyword>
<dbReference type="InterPro" id="IPR011701">
    <property type="entry name" value="MFS"/>
</dbReference>
<comment type="subcellular location">
    <subcellularLocation>
        <location evidence="1">Cell membrane</location>
        <topology evidence="1">Multi-pass membrane protein</topology>
    </subcellularLocation>
</comment>
<reference evidence="9" key="1">
    <citation type="journal article" date="2014" name="Int. J. Syst. Evol. Microbiol.">
        <title>Complete genome sequence of Corynebacterium casei LMG S-19264T (=DSM 44701T), isolated from a smear-ripened cheese.</title>
        <authorList>
            <consortium name="US DOE Joint Genome Institute (JGI-PGF)"/>
            <person name="Walter F."/>
            <person name="Albersmeier A."/>
            <person name="Kalinowski J."/>
            <person name="Ruckert C."/>
        </authorList>
    </citation>
    <scope>NUCLEOTIDE SEQUENCE</scope>
    <source>
        <strain evidence="9">JCM 3276</strain>
    </source>
</reference>
<dbReference type="Proteomes" id="UP000660680">
    <property type="component" value="Unassembled WGS sequence"/>
</dbReference>
<feature type="transmembrane region" description="Helical" evidence="7">
    <location>
        <begin position="51"/>
        <end position="67"/>
    </location>
</feature>
<feature type="domain" description="Major facilitator superfamily (MFS) profile" evidence="8">
    <location>
        <begin position="13"/>
        <end position="787"/>
    </location>
</feature>
<dbReference type="SUPFAM" id="SSF103473">
    <property type="entry name" value="MFS general substrate transporter"/>
    <property type="match status" value="1"/>
</dbReference>
<evidence type="ECO:0000256" key="3">
    <source>
        <dbReference type="ARBA" id="ARBA00022692"/>
    </source>
</evidence>
<dbReference type="Pfam" id="PF00753">
    <property type="entry name" value="Lactamase_B"/>
    <property type="match status" value="1"/>
</dbReference>
<feature type="transmembrane region" description="Helical" evidence="7">
    <location>
        <begin position="198"/>
        <end position="216"/>
    </location>
</feature>
<keyword evidence="3 7" id="KW-0812">Transmembrane</keyword>
<dbReference type="SUPFAM" id="SSF56281">
    <property type="entry name" value="Metallo-hydrolase/oxidoreductase"/>
    <property type="match status" value="1"/>
</dbReference>
<dbReference type="CDD" id="cd16282">
    <property type="entry name" value="metallo-hydrolase-like_MBL-fold"/>
    <property type="match status" value="1"/>
</dbReference>
<keyword evidence="10" id="KW-1185">Reference proteome</keyword>